<sequence length="107" mass="12751">PLFGESPVCIFLNTRGDRRYRTHQLLDLIFNTISPDMLIVRSEKLPTQFQNYKDKYPKIKILQLPYESSIQEMVREFSRLDGYYIVAIGNMVGWGEQFIQELKKYRI</sequence>
<gene>
    <name evidence="1" type="ORF">METZ01_LOCUS483613</name>
</gene>
<dbReference type="AlphaFoldDB" id="A0A383CFD4"/>
<accession>A0A383CFD4</accession>
<evidence type="ECO:0008006" key="2">
    <source>
        <dbReference type="Google" id="ProtNLM"/>
    </source>
</evidence>
<reference evidence="1" key="1">
    <citation type="submission" date="2018-05" db="EMBL/GenBank/DDBJ databases">
        <authorList>
            <person name="Lanie J.A."/>
            <person name="Ng W.-L."/>
            <person name="Kazmierczak K.M."/>
            <person name="Andrzejewski T.M."/>
            <person name="Davidsen T.M."/>
            <person name="Wayne K.J."/>
            <person name="Tettelin H."/>
            <person name="Glass J.I."/>
            <person name="Rusch D."/>
            <person name="Podicherti R."/>
            <person name="Tsui H.-C.T."/>
            <person name="Winkler M.E."/>
        </authorList>
    </citation>
    <scope>NUCLEOTIDE SEQUENCE</scope>
</reference>
<name>A0A383CFD4_9ZZZZ</name>
<evidence type="ECO:0000313" key="1">
    <source>
        <dbReference type="EMBL" id="SVE30759.1"/>
    </source>
</evidence>
<organism evidence="1">
    <name type="scientific">marine metagenome</name>
    <dbReference type="NCBI Taxonomy" id="408172"/>
    <lineage>
        <taxon>unclassified sequences</taxon>
        <taxon>metagenomes</taxon>
        <taxon>ecological metagenomes</taxon>
    </lineage>
</organism>
<protein>
    <recommendedName>
        <fullName evidence="2">Mur ligase C-terminal domain-containing protein</fullName>
    </recommendedName>
</protein>
<feature type="non-terminal residue" evidence="1">
    <location>
        <position position="1"/>
    </location>
</feature>
<dbReference type="EMBL" id="UINC01208290">
    <property type="protein sequence ID" value="SVE30759.1"/>
    <property type="molecule type" value="Genomic_DNA"/>
</dbReference>
<proteinExistence type="predicted"/>